<accession>A0A068NXV5</accession>
<evidence type="ECO:0000256" key="4">
    <source>
        <dbReference type="ARBA" id="ARBA00022475"/>
    </source>
</evidence>
<dbReference type="PANTHER" id="PTHR43185:SF1">
    <property type="entry name" value="FE(2+) TRANSPORTER FEOB"/>
    <property type="match status" value="1"/>
</dbReference>
<sequence>MEPVSTSPLVALVGNPNAGKTTLFNALTGSHQKVGNYPGVTVEHVSGTLKLEEGSVECVDVPGLYSLQAVSEDERVALKVIEGTMPGVRRPTLLVCVLDATNLERNLYFYHQLADAGYPILIALTMVDRLRTKGSEIDLARLSNLLGAEVIPLVGHKEKGLEELRDAISRHLEDPRPPIVDEATGDAAELKVAALSERLARLGQSSTHAEVRQMLLDPTETSEAFLEGFPEVREAFREAREQLVANPRPPAEVASRYQWATMVQRAVVREADRPKRSRTDKIDAVLTHRVFGLAIFVGIMYLVFLSIYSFATPFMNGIDAGFGWIKGVVSPRLESVPILQSLVVDGIIGGAGSMLVFLPQILILFFFIALLEGTGYLARAAFLMDRLLGWCGLNGRAFIPLLSSFACAIPGIMAARVMPDRNSRLATILVSPLMSCSARLPVYLLLIGAFIEPKLGAAWAGFVLFAMHLLGLFIAIPIVWFLNRKVIKGKRLPFLLELPPYQWPKWKDVWIAMYFRAKVFVKTAGTIIVFMSILIWALSYFPRLSTTQVAQIRQSYASADKVEIQKHIDEEQLAQSVLGRFGKVIEPVFRPAGFDWRITTSILSAFPARETVVPSLGIIFSLGGDVDEKSTDLRKTMAEATWPDGRPLFTPWTAVGLMVFFALCAQCMATLATVRRETNSWKWPWFMFTYMTALAYIAAVLIHQVGRLFGSP</sequence>
<evidence type="ECO:0000313" key="19">
    <source>
        <dbReference type="Proteomes" id="UP000027982"/>
    </source>
</evidence>
<evidence type="ECO:0000313" key="18">
    <source>
        <dbReference type="EMBL" id="AIE87610.1"/>
    </source>
</evidence>
<feature type="transmembrane region" description="Helical" evidence="16">
    <location>
        <begin position="425"/>
        <end position="451"/>
    </location>
</feature>
<feature type="binding site" evidence="15">
    <location>
        <position position="26"/>
    </location>
    <ligand>
        <name>Mg(2+)</name>
        <dbReference type="ChEBI" id="CHEBI:18420"/>
        <label>2</label>
    </ligand>
</feature>
<dbReference type="InterPro" id="IPR030389">
    <property type="entry name" value="G_FEOB_dom"/>
</dbReference>
<organism evidence="18 19">
    <name type="scientific">Fimbriimonas ginsengisoli Gsoil 348</name>
    <dbReference type="NCBI Taxonomy" id="661478"/>
    <lineage>
        <taxon>Bacteria</taxon>
        <taxon>Bacillati</taxon>
        <taxon>Armatimonadota</taxon>
        <taxon>Fimbriimonadia</taxon>
        <taxon>Fimbriimonadales</taxon>
        <taxon>Fimbriimonadaceae</taxon>
        <taxon>Fimbriimonas</taxon>
    </lineage>
</organism>
<dbReference type="GO" id="GO:0046872">
    <property type="term" value="F:metal ion binding"/>
    <property type="evidence" value="ECO:0007669"/>
    <property type="project" value="UniProtKB-KW"/>
</dbReference>
<evidence type="ECO:0000256" key="15">
    <source>
        <dbReference type="PIRSR" id="PIRSR603373-2"/>
    </source>
</evidence>
<dbReference type="PROSITE" id="PS51711">
    <property type="entry name" value="G_FEOB"/>
    <property type="match status" value="1"/>
</dbReference>
<evidence type="ECO:0000256" key="5">
    <source>
        <dbReference type="ARBA" id="ARBA00022496"/>
    </source>
</evidence>
<dbReference type="NCBIfam" id="TIGR00437">
    <property type="entry name" value="feoB"/>
    <property type="match status" value="1"/>
</dbReference>
<feature type="binding site" evidence="15">
    <location>
        <position position="25"/>
    </location>
    <ligand>
        <name>Mg(2+)</name>
        <dbReference type="ChEBI" id="CHEBI:18420"/>
        <label>2</label>
    </ligand>
</feature>
<comment type="function">
    <text evidence="1 16">Probable transporter of a GTP-driven Fe(2+) uptake system.</text>
</comment>
<dbReference type="InterPro" id="IPR050860">
    <property type="entry name" value="FeoB_GTPase"/>
</dbReference>
<keyword evidence="11 14" id="KW-0342">GTP-binding</keyword>
<dbReference type="InterPro" id="IPR011642">
    <property type="entry name" value="Gate_dom"/>
</dbReference>
<gene>
    <name evidence="18" type="ORF">OP10G_4242</name>
</gene>
<dbReference type="InterPro" id="IPR027417">
    <property type="entry name" value="P-loop_NTPase"/>
</dbReference>
<evidence type="ECO:0000256" key="2">
    <source>
        <dbReference type="ARBA" id="ARBA00004651"/>
    </source>
</evidence>
<dbReference type="GO" id="GO:0005886">
    <property type="term" value="C:plasma membrane"/>
    <property type="evidence" value="ECO:0007669"/>
    <property type="project" value="UniProtKB-SubCell"/>
</dbReference>
<feature type="binding site" evidence="15">
    <location>
        <position position="28"/>
    </location>
    <ligand>
        <name>Mg(2+)</name>
        <dbReference type="ChEBI" id="CHEBI:18420"/>
        <label>2</label>
    </ligand>
</feature>
<evidence type="ECO:0000256" key="16">
    <source>
        <dbReference type="RuleBase" id="RU362098"/>
    </source>
</evidence>
<evidence type="ECO:0000256" key="1">
    <source>
        <dbReference type="ARBA" id="ARBA00003926"/>
    </source>
</evidence>
<feature type="binding site" evidence="14">
    <location>
        <begin position="39"/>
        <end position="43"/>
    </location>
    <ligand>
        <name>GTP</name>
        <dbReference type="ChEBI" id="CHEBI:37565"/>
        <label>1</label>
    </ligand>
</feature>
<evidence type="ECO:0000256" key="8">
    <source>
        <dbReference type="ARBA" id="ARBA00022989"/>
    </source>
</evidence>
<keyword evidence="19" id="KW-1185">Reference proteome</keyword>
<keyword evidence="15" id="KW-0460">Magnesium</keyword>
<evidence type="ECO:0000256" key="9">
    <source>
        <dbReference type="ARBA" id="ARBA00023004"/>
    </source>
</evidence>
<feature type="transmembrane region" description="Helical" evidence="16">
    <location>
        <begin position="519"/>
        <end position="541"/>
    </location>
</feature>
<dbReference type="KEGG" id="fgi:OP10G_4242"/>
<evidence type="ECO:0000256" key="3">
    <source>
        <dbReference type="ARBA" id="ARBA00022448"/>
    </source>
</evidence>
<dbReference type="eggNOG" id="COG0370">
    <property type="taxonomic scope" value="Bacteria"/>
</dbReference>
<dbReference type="Gene3D" id="3.40.50.300">
    <property type="entry name" value="P-loop containing nucleotide triphosphate hydrolases"/>
    <property type="match status" value="1"/>
</dbReference>
<feature type="transmembrane region" description="Helical" evidence="16">
    <location>
        <begin position="355"/>
        <end position="377"/>
    </location>
</feature>
<feature type="transmembrane region" description="Helical" evidence="16">
    <location>
        <begin position="685"/>
        <end position="706"/>
    </location>
</feature>
<comment type="subcellular location">
    <subcellularLocation>
        <location evidence="16">Cell inner membrane</location>
        <topology evidence="16">Multi-pass membrane protein</topology>
    </subcellularLocation>
    <subcellularLocation>
        <location evidence="2">Cell membrane</location>
        <topology evidence="2">Multi-pass membrane protein</topology>
    </subcellularLocation>
</comment>
<keyword evidence="12 16" id="KW-0472">Membrane</keyword>
<dbReference type="InterPro" id="IPR011640">
    <property type="entry name" value="Fe2_transport_prot_B_C"/>
</dbReference>
<keyword evidence="10" id="KW-0406">Ion transport</keyword>
<keyword evidence="4" id="KW-1003">Cell membrane</keyword>
<dbReference type="GO" id="GO:0005525">
    <property type="term" value="F:GTP binding"/>
    <property type="evidence" value="ECO:0007669"/>
    <property type="project" value="UniProtKB-KW"/>
</dbReference>
<feature type="domain" description="FeoB-type G" evidence="17">
    <location>
        <begin position="7"/>
        <end position="174"/>
    </location>
</feature>
<keyword evidence="6 16" id="KW-0812">Transmembrane</keyword>
<name>A0A068NXV5_FIMGI</name>
<feature type="binding site" evidence="15">
    <location>
        <position position="29"/>
    </location>
    <ligand>
        <name>Mg(2+)</name>
        <dbReference type="ChEBI" id="CHEBI:18420"/>
        <label>2</label>
    </ligand>
</feature>
<comment type="similarity">
    <text evidence="16">Belongs to the TRAFAC class TrmE-Era-EngA-EngB-Septin-like GTPase superfamily. FeoB GTPase (TC 9.A.8) family.</text>
</comment>
<keyword evidence="7 14" id="KW-0547">Nucleotide-binding</keyword>
<evidence type="ECO:0000256" key="11">
    <source>
        <dbReference type="ARBA" id="ARBA00023134"/>
    </source>
</evidence>
<dbReference type="PANTHER" id="PTHR43185">
    <property type="entry name" value="FERROUS IRON TRANSPORT PROTEIN B"/>
    <property type="match status" value="1"/>
</dbReference>
<dbReference type="InterPro" id="IPR006073">
    <property type="entry name" value="GTP-bd"/>
</dbReference>
<dbReference type="Pfam" id="PF07670">
    <property type="entry name" value="Gate"/>
    <property type="match status" value="2"/>
</dbReference>
<evidence type="ECO:0000256" key="12">
    <source>
        <dbReference type="ARBA" id="ARBA00023136"/>
    </source>
</evidence>
<reference evidence="18 19" key="1">
    <citation type="journal article" date="2014" name="PLoS ONE">
        <title>The first complete genome sequence of the class fimbriimonadia in the phylum armatimonadetes.</title>
        <authorList>
            <person name="Hu Z.Y."/>
            <person name="Wang Y.Z."/>
            <person name="Im W.T."/>
            <person name="Wang S.Y."/>
            <person name="Zhao G.P."/>
            <person name="Zheng H.J."/>
            <person name="Quan Z.X."/>
        </authorList>
    </citation>
    <scope>NUCLEOTIDE SEQUENCE [LARGE SCALE GENOMIC DNA]</scope>
    <source>
        <strain evidence="18">Gsoil 348</strain>
    </source>
</reference>
<evidence type="ECO:0000256" key="14">
    <source>
        <dbReference type="PIRSR" id="PIRSR603373-1"/>
    </source>
</evidence>
<dbReference type="HOGENOM" id="CLU_013350_3_2_0"/>
<evidence type="ECO:0000256" key="7">
    <source>
        <dbReference type="ARBA" id="ARBA00022741"/>
    </source>
</evidence>
<dbReference type="EMBL" id="CP007139">
    <property type="protein sequence ID" value="AIE87610.1"/>
    <property type="molecule type" value="Genomic_DNA"/>
</dbReference>
<feature type="transmembrane region" description="Helical" evidence="16">
    <location>
        <begin position="290"/>
        <end position="311"/>
    </location>
</feature>
<dbReference type="GO" id="GO:0015093">
    <property type="term" value="F:ferrous iron transmembrane transporter activity"/>
    <property type="evidence" value="ECO:0007669"/>
    <property type="project" value="UniProtKB-UniRule"/>
</dbReference>
<keyword evidence="5 16" id="KW-0410">Iron transport</keyword>
<feature type="transmembrane region" description="Helical" evidence="16">
    <location>
        <begin position="652"/>
        <end position="673"/>
    </location>
</feature>
<feature type="binding site" evidence="14">
    <location>
        <begin position="14"/>
        <end position="21"/>
    </location>
    <ligand>
        <name>GTP</name>
        <dbReference type="ChEBI" id="CHEBI:37565"/>
        <label>1</label>
    </ligand>
</feature>
<keyword evidence="9 16" id="KW-0408">Iron</keyword>
<dbReference type="SUPFAM" id="SSF52540">
    <property type="entry name" value="P-loop containing nucleoside triphosphate hydrolases"/>
    <property type="match status" value="1"/>
</dbReference>
<evidence type="ECO:0000259" key="17">
    <source>
        <dbReference type="PROSITE" id="PS51711"/>
    </source>
</evidence>
<keyword evidence="3 16" id="KW-0813">Transport</keyword>
<dbReference type="STRING" id="661478.OP10G_4242"/>
<evidence type="ECO:0000256" key="13">
    <source>
        <dbReference type="NCBIfam" id="TIGR00437"/>
    </source>
</evidence>
<evidence type="ECO:0000256" key="10">
    <source>
        <dbReference type="ARBA" id="ARBA00023065"/>
    </source>
</evidence>
<proteinExistence type="inferred from homology"/>
<protein>
    <recommendedName>
        <fullName evidence="13 16">Ferrous iron transport protein B</fullName>
    </recommendedName>
</protein>
<dbReference type="Proteomes" id="UP000027982">
    <property type="component" value="Chromosome"/>
</dbReference>
<evidence type="ECO:0000256" key="6">
    <source>
        <dbReference type="ARBA" id="ARBA00022692"/>
    </source>
</evidence>
<keyword evidence="8 16" id="KW-1133">Transmembrane helix</keyword>
<dbReference type="InterPro" id="IPR003373">
    <property type="entry name" value="Fe2_transport_prot-B"/>
</dbReference>
<dbReference type="AlphaFoldDB" id="A0A068NXV5"/>
<dbReference type="Pfam" id="PF02421">
    <property type="entry name" value="FeoB_N"/>
    <property type="match status" value="1"/>
</dbReference>
<feature type="binding site" evidence="14">
    <location>
        <begin position="154"/>
        <end position="156"/>
    </location>
    <ligand>
        <name>GTP</name>
        <dbReference type="ChEBI" id="CHEBI:37565"/>
        <label>1</label>
    </ligand>
</feature>
<keyword evidence="15" id="KW-0479">Metal-binding</keyword>
<feature type="binding site" evidence="14">
    <location>
        <begin position="60"/>
        <end position="63"/>
    </location>
    <ligand>
        <name>GTP</name>
        <dbReference type="ChEBI" id="CHEBI:37565"/>
        <label>1</label>
    </ligand>
</feature>
<dbReference type="PRINTS" id="PR00326">
    <property type="entry name" value="GTP1OBG"/>
</dbReference>
<dbReference type="CDD" id="cd01879">
    <property type="entry name" value="FeoB"/>
    <property type="match status" value="1"/>
</dbReference>
<feature type="transmembrane region" description="Helical" evidence="16">
    <location>
        <begin position="457"/>
        <end position="482"/>
    </location>
</feature>
<dbReference type="Pfam" id="PF07664">
    <property type="entry name" value="FeoB_C"/>
    <property type="match status" value="1"/>
</dbReference>
<feature type="transmembrane region" description="Helical" evidence="16">
    <location>
        <begin position="397"/>
        <end position="418"/>
    </location>
</feature>